<protein>
    <submittedName>
        <fullName evidence="1">Uncharacterized protein</fullName>
    </submittedName>
</protein>
<reference evidence="1 2" key="1">
    <citation type="submission" date="2022-03" db="EMBL/GenBank/DDBJ databases">
        <title>Complete genome of Streptomyces rimosus ssp. rimosus R7 (=ATCC 10970).</title>
        <authorList>
            <person name="Beganovic S."/>
            <person name="Ruckert C."/>
            <person name="Busche T."/>
            <person name="Kalinowski J."/>
            <person name="Wittmann C."/>
        </authorList>
    </citation>
    <scope>NUCLEOTIDE SEQUENCE [LARGE SCALE GENOMIC DNA]</scope>
    <source>
        <strain evidence="1 2">R7</strain>
    </source>
</reference>
<dbReference type="Proteomes" id="UP000829494">
    <property type="component" value="Chromosome"/>
</dbReference>
<keyword evidence="2" id="KW-1185">Reference proteome</keyword>
<accession>A0ABY3YUN2</accession>
<dbReference type="RefSeq" id="WP_003986275.1">
    <property type="nucleotide sequence ID" value="NZ_CP043497.1"/>
</dbReference>
<organism evidence="1 2">
    <name type="scientific">Streptomyces rimosus subsp. rimosus</name>
    <dbReference type="NCBI Taxonomy" id="132474"/>
    <lineage>
        <taxon>Bacteria</taxon>
        <taxon>Bacillati</taxon>
        <taxon>Actinomycetota</taxon>
        <taxon>Actinomycetes</taxon>
        <taxon>Kitasatosporales</taxon>
        <taxon>Streptomycetaceae</taxon>
        <taxon>Streptomyces</taxon>
    </lineage>
</organism>
<dbReference type="GeneID" id="66859731"/>
<proteinExistence type="predicted"/>
<dbReference type="EMBL" id="CP094298">
    <property type="protein sequence ID" value="UNZ01193.1"/>
    <property type="molecule type" value="Genomic_DNA"/>
</dbReference>
<gene>
    <name evidence="1" type="ORF">SRIMR7_03475</name>
</gene>
<name>A0ABY3YUN2_STRRM</name>
<sequence>MAERQMLMTTQEIRALINAALAAPSIDLAVPLGMSLMLREGLRTTVLTALSRADYHPAVDDVPGSLTYRDGDHVRVATLSPETEFLLAAHLEQ</sequence>
<evidence type="ECO:0000313" key="2">
    <source>
        <dbReference type="Proteomes" id="UP000829494"/>
    </source>
</evidence>
<evidence type="ECO:0000313" key="1">
    <source>
        <dbReference type="EMBL" id="UNZ01193.1"/>
    </source>
</evidence>